<evidence type="ECO:0000259" key="1">
    <source>
        <dbReference type="Pfam" id="PF08241"/>
    </source>
</evidence>
<protein>
    <recommendedName>
        <fullName evidence="1">Methyltransferase type 11 domain-containing protein</fullName>
    </recommendedName>
</protein>
<sequence>MSDVYKAIWEQVEPLIETGEYAQIWALFDAAINAFPDHSTALLAQAYTVAQKLPDKSRYAQYQSRYFDFAIKPTDKVLDIGSGHIPFPLATHLADISTTDHMVGRAGIPFKYVGDKPVYECSVESTPFADKEFDFVYCSHVLEHVHDPEAACRELMRIGKRGYIECPTYGKDTFYATAKESNHLWGVECLNGELIFTEYNASDILGVESSIILDMNCSPQTLREKALAALDTIRAAKLNTMLLWEGNFSFSVRRQQAWPENVCGPKSVSEDLPNTISKEQLSFSCDSLPSFIRKARFHLARLIMPR</sequence>
<name>A0ABQ0EAJ9_9BACT</name>
<evidence type="ECO:0000313" key="3">
    <source>
        <dbReference type="Proteomes" id="UP001628192"/>
    </source>
</evidence>
<dbReference type="InterPro" id="IPR013216">
    <property type="entry name" value="Methyltransf_11"/>
</dbReference>
<gene>
    <name evidence="2" type="ORF">Defa_23160</name>
</gene>
<dbReference type="Pfam" id="PF08241">
    <property type="entry name" value="Methyltransf_11"/>
    <property type="match status" value="1"/>
</dbReference>
<organism evidence="2 3">
    <name type="scientific">Desulfovibrio falkowii</name>
    <dbReference type="NCBI Taxonomy" id="3136602"/>
    <lineage>
        <taxon>Bacteria</taxon>
        <taxon>Pseudomonadati</taxon>
        <taxon>Thermodesulfobacteriota</taxon>
        <taxon>Desulfovibrionia</taxon>
        <taxon>Desulfovibrionales</taxon>
        <taxon>Desulfovibrionaceae</taxon>
        <taxon>Desulfovibrio</taxon>
    </lineage>
</organism>
<dbReference type="InterPro" id="IPR029063">
    <property type="entry name" value="SAM-dependent_MTases_sf"/>
</dbReference>
<dbReference type="Gene3D" id="3.40.50.150">
    <property type="entry name" value="Vaccinia Virus protein VP39"/>
    <property type="match status" value="1"/>
</dbReference>
<comment type="caution">
    <text evidence="2">The sequence shown here is derived from an EMBL/GenBank/DDBJ whole genome shotgun (WGS) entry which is preliminary data.</text>
</comment>
<keyword evidence="3" id="KW-1185">Reference proteome</keyword>
<proteinExistence type="predicted"/>
<reference evidence="2 3" key="1">
    <citation type="journal article" date="2025" name="Int. J. Syst. Evol. Microbiol.">
        <title>Desulfovibrio falkowii sp. nov., Porphyromonas miyakawae sp. nov., Mediterraneibacter flintii sp. nov. and Owariibacterium komagatae gen. nov., sp. nov., isolated from human faeces.</title>
        <authorList>
            <person name="Hamaguchi T."/>
            <person name="Ohara M."/>
            <person name="Hisatomi A."/>
            <person name="Sekiguchi K."/>
            <person name="Takeda J.I."/>
            <person name="Ueyama J."/>
            <person name="Ito M."/>
            <person name="Nishiwaki H."/>
            <person name="Ogi T."/>
            <person name="Hirayama M."/>
            <person name="Ohkuma M."/>
            <person name="Sakamoto M."/>
            <person name="Ohno K."/>
        </authorList>
    </citation>
    <scope>NUCLEOTIDE SEQUENCE [LARGE SCALE GENOMIC DNA]</scope>
    <source>
        <strain evidence="2 3">13CB8C</strain>
    </source>
</reference>
<accession>A0ABQ0EAJ9</accession>
<dbReference type="SUPFAM" id="SSF53335">
    <property type="entry name" value="S-adenosyl-L-methionine-dependent methyltransferases"/>
    <property type="match status" value="1"/>
</dbReference>
<dbReference type="RefSeq" id="WP_407844991.1">
    <property type="nucleotide sequence ID" value="NZ_BAAFSG010000001.1"/>
</dbReference>
<dbReference type="EMBL" id="BAAFSG010000001">
    <property type="protein sequence ID" value="GAB1254829.1"/>
    <property type="molecule type" value="Genomic_DNA"/>
</dbReference>
<evidence type="ECO:0000313" key="2">
    <source>
        <dbReference type="EMBL" id="GAB1254829.1"/>
    </source>
</evidence>
<feature type="domain" description="Methyltransferase type 11" evidence="1">
    <location>
        <begin position="81"/>
        <end position="162"/>
    </location>
</feature>
<dbReference type="Proteomes" id="UP001628192">
    <property type="component" value="Unassembled WGS sequence"/>
</dbReference>
<dbReference type="CDD" id="cd02440">
    <property type="entry name" value="AdoMet_MTases"/>
    <property type="match status" value="1"/>
</dbReference>